<feature type="non-terminal residue" evidence="1">
    <location>
        <position position="1"/>
    </location>
</feature>
<evidence type="ECO:0000313" key="1">
    <source>
        <dbReference type="EMBL" id="KAJ4829108.1"/>
    </source>
</evidence>
<reference evidence="1" key="1">
    <citation type="submission" date="2022-02" db="EMBL/GenBank/DDBJ databases">
        <authorList>
            <person name="Henning P.M."/>
            <person name="McCubbin A.G."/>
            <person name="Shore J.S."/>
        </authorList>
    </citation>
    <scope>NUCLEOTIDE SEQUENCE</scope>
    <source>
        <strain evidence="1">F60SS</strain>
        <tissue evidence="1">Leaves</tissue>
    </source>
</reference>
<dbReference type="AlphaFoldDB" id="A0A9Q0J5F1"/>
<gene>
    <name evidence="1" type="ORF">Tsubulata_032890</name>
</gene>
<dbReference type="EMBL" id="JAKUCV010005990">
    <property type="protein sequence ID" value="KAJ4829108.1"/>
    <property type="molecule type" value="Genomic_DNA"/>
</dbReference>
<evidence type="ECO:0000313" key="2">
    <source>
        <dbReference type="Proteomes" id="UP001141552"/>
    </source>
</evidence>
<reference evidence="1" key="2">
    <citation type="journal article" date="2023" name="Plants (Basel)">
        <title>Annotation of the Turnera subulata (Passifloraceae) Draft Genome Reveals the S-Locus Evolved after the Divergence of Turneroideae from Passifloroideae in a Stepwise Manner.</title>
        <authorList>
            <person name="Henning P.M."/>
            <person name="Roalson E.H."/>
            <person name="Mir W."/>
            <person name="McCubbin A.G."/>
            <person name="Shore J.S."/>
        </authorList>
    </citation>
    <scope>NUCLEOTIDE SEQUENCE</scope>
    <source>
        <strain evidence="1">F60SS</strain>
    </source>
</reference>
<protein>
    <submittedName>
        <fullName evidence="1">Uncharacterized protein</fullName>
    </submittedName>
</protein>
<dbReference type="OrthoDB" id="1923367at2759"/>
<organism evidence="1 2">
    <name type="scientific">Turnera subulata</name>
    <dbReference type="NCBI Taxonomy" id="218843"/>
    <lineage>
        <taxon>Eukaryota</taxon>
        <taxon>Viridiplantae</taxon>
        <taxon>Streptophyta</taxon>
        <taxon>Embryophyta</taxon>
        <taxon>Tracheophyta</taxon>
        <taxon>Spermatophyta</taxon>
        <taxon>Magnoliopsida</taxon>
        <taxon>eudicotyledons</taxon>
        <taxon>Gunneridae</taxon>
        <taxon>Pentapetalae</taxon>
        <taxon>rosids</taxon>
        <taxon>fabids</taxon>
        <taxon>Malpighiales</taxon>
        <taxon>Passifloraceae</taxon>
        <taxon>Turnera</taxon>
    </lineage>
</organism>
<dbReference type="Proteomes" id="UP001141552">
    <property type="component" value="Unassembled WGS sequence"/>
</dbReference>
<proteinExistence type="predicted"/>
<comment type="caution">
    <text evidence="1">The sequence shown here is derived from an EMBL/GenBank/DDBJ whole genome shotgun (WGS) entry which is preliminary data.</text>
</comment>
<accession>A0A9Q0J5F1</accession>
<sequence>GLTRYYKKIEVVKREGKKTPAQFGIGIQFLGTEKKETWRMEEILRPKLVEFLIHSAHQLQITPIVKYTALSLFADRFLPSLPRKALDYEIGAGNIAFVFLQDLLFQLKAIANVGELVNFEACMDIMDLLYEKEDTSLLYASPLSLAASTLARFLISLHAIYVPCFCCFYH</sequence>
<keyword evidence="2" id="KW-1185">Reference proteome</keyword>
<name>A0A9Q0J5F1_9ROSI</name>